<keyword evidence="5 7" id="KW-0862">Zinc</keyword>
<feature type="binding site" evidence="7">
    <location>
        <position position="81"/>
    </location>
    <ligand>
        <name>Zn(2+)</name>
        <dbReference type="ChEBI" id="CHEBI:29105"/>
    </ligand>
</feature>
<comment type="pathway">
    <text evidence="7">Amino-acid degradation; L-histidine degradation into L-glutamate; N-formimidoyl-L-glutamate from L-histidine: step 3/3.</text>
</comment>
<dbReference type="InterPro" id="IPR006680">
    <property type="entry name" value="Amidohydro-rel"/>
</dbReference>
<dbReference type="InterPro" id="IPR011059">
    <property type="entry name" value="Metal-dep_hydrolase_composite"/>
</dbReference>
<dbReference type="Gene3D" id="3.20.20.140">
    <property type="entry name" value="Metal-dependent hydrolases"/>
    <property type="match status" value="1"/>
</dbReference>
<dbReference type="Gene3D" id="2.30.40.10">
    <property type="entry name" value="Urease, subunit C, domain 1"/>
    <property type="match status" value="1"/>
</dbReference>
<feature type="binding site" evidence="7">
    <location>
        <position position="83"/>
    </location>
    <ligand>
        <name>Fe(3+)</name>
        <dbReference type="ChEBI" id="CHEBI:29034"/>
    </ligand>
</feature>
<reference evidence="10" key="1">
    <citation type="journal article" date="2022" name="Int. J. Syst. Evol. Microbiol.">
        <title>Anaeromyxobacter oryzae sp. nov., Anaeromyxobacter diazotrophicus sp. nov. and Anaeromyxobacter paludicola sp. nov., isolated from paddy soils.</title>
        <authorList>
            <person name="Itoh H."/>
            <person name="Xu Z."/>
            <person name="Mise K."/>
            <person name="Masuda Y."/>
            <person name="Ushijima N."/>
            <person name="Hayakawa C."/>
            <person name="Shiratori Y."/>
            <person name="Senoo K."/>
        </authorList>
    </citation>
    <scope>NUCLEOTIDE SEQUENCE [LARGE SCALE GENOMIC DNA]</scope>
    <source>
        <strain evidence="10">Red232</strain>
    </source>
</reference>
<evidence type="ECO:0000256" key="4">
    <source>
        <dbReference type="ARBA" id="ARBA00022808"/>
    </source>
</evidence>
<dbReference type="EC" id="3.5.2.7" evidence="1 7"/>
<name>A0ABM7X3H9_9BACT</name>
<keyword evidence="2 7" id="KW-0479">Metal-binding</keyword>
<feature type="binding site" evidence="7">
    <location>
        <position position="252"/>
    </location>
    <ligand>
        <name>Fe(3+)</name>
        <dbReference type="ChEBI" id="CHEBI:29034"/>
    </ligand>
</feature>
<feature type="binding site" evidence="7">
    <location>
        <position position="252"/>
    </location>
    <ligand>
        <name>Zn(2+)</name>
        <dbReference type="ChEBI" id="CHEBI:29105"/>
    </ligand>
</feature>
<feature type="binding site" evidence="7">
    <location>
        <position position="332"/>
    </location>
    <ligand>
        <name>4-imidazolone-5-propanoate</name>
        <dbReference type="ChEBI" id="CHEBI:77893"/>
    </ligand>
</feature>
<feature type="binding site" evidence="7">
    <location>
        <position position="153"/>
    </location>
    <ligand>
        <name>4-imidazolone-5-propanoate</name>
        <dbReference type="ChEBI" id="CHEBI:77893"/>
    </ligand>
</feature>
<gene>
    <name evidence="7 9" type="primary">hutI</name>
    <name evidence="9" type="ORF">AMOR_53560</name>
</gene>
<feature type="binding site" evidence="7">
    <location>
        <position position="83"/>
    </location>
    <ligand>
        <name>Zn(2+)</name>
        <dbReference type="ChEBI" id="CHEBI:29105"/>
    </ligand>
</feature>
<protein>
    <recommendedName>
        <fullName evidence="1 7">Imidazolonepropionase</fullName>
        <ecNumber evidence="1 7">3.5.2.7</ecNumber>
    </recommendedName>
    <alternativeName>
        <fullName evidence="7">Imidazolone-5-propionate hydrolase</fullName>
    </alternativeName>
</protein>
<feature type="binding site" evidence="7">
    <location>
        <position position="329"/>
    </location>
    <ligand>
        <name>N-formimidoyl-L-glutamate</name>
        <dbReference type="ChEBI" id="CHEBI:58928"/>
    </ligand>
</feature>
<dbReference type="RefSeq" id="WP_248355920.1">
    <property type="nucleotide sequence ID" value="NZ_AP025591.1"/>
</dbReference>
<evidence type="ECO:0000256" key="7">
    <source>
        <dbReference type="HAMAP-Rule" id="MF_00372"/>
    </source>
</evidence>
<keyword evidence="10" id="KW-1185">Reference proteome</keyword>
<keyword evidence="3 7" id="KW-0378">Hydrolase</keyword>
<dbReference type="HAMAP" id="MF_00372">
    <property type="entry name" value="HutI"/>
    <property type="match status" value="1"/>
</dbReference>
<feature type="binding site" evidence="7">
    <location>
        <position position="187"/>
    </location>
    <ligand>
        <name>4-imidazolone-5-propanoate</name>
        <dbReference type="ChEBI" id="CHEBI:77893"/>
    </ligand>
</feature>
<evidence type="ECO:0000259" key="8">
    <source>
        <dbReference type="Pfam" id="PF01979"/>
    </source>
</evidence>
<evidence type="ECO:0000256" key="5">
    <source>
        <dbReference type="ARBA" id="ARBA00022833"/>
    </source>
</evidence>
<evidence type="ECO:0000256" key="1">
    <source>
        <dbReference type="ARBA" id="ARBA00012864"/>
    </source>
</evidence>
<dbReference type="Proteomes" id="UP001162891">
    <property type="component" value="Chromosome"/>
</dbReference>
<feature type="binding site" evidence="7">
    <location>
        <position position="331"/>
    </location>
    <ligand>
        <name>N-formimidoyl-L-glutamate</name>
        <dbReference type="ChEBI" id="CHEBI:58928"/>
    </ligand>
</feature>
<feature type="binding site" evidence="7">
    <location>
        <position position="90"/>
    </location>
    <ligand>
        <name>4-imidazolone-5-propanoate</name>
        <dbReference type="ChEBI" id="CHEBI:77893"/>
    </ligand>
</feature>
<feature type="binding site" evidence="7">
    <location>
        <position position="81"/>
    </location>
    <ligand>
        <name>Fe(3+)</name>
        <dbReference type="ChEBI" id="CHEBI:29034"/>
    </ligand>
</feature>
<comment type="catalytic activity">
    <reaction evidence="7">
        <text>4-imidazolone-5-propanoate + H2O = N-formimidoyl-L-glutamate</text>
        <dbReference type="Rhea" id="RHEA:23660"/>
        <dbReference type="ChEBI" id="CHEBI:15377"/>
        <dbReference type="ChEBI" id="CHEBI:58928"/>
        <dbReference type="ChEBI" id="CHEBI:77893"/>
        <dbReference type="EC" id="3.5.2.7"/>
    </reaction>
</comment>
<keyword evidence="6 7" id="KW-0408">Iron</keyword>
<feature type="binding site" evidence="7">
    <location>
        <position position="327"/>
    </location>
    <ligand>
        <name>Fe(3+)</name>
        <dbReference type="ChEBI" id="CHEBI:29034"/>
    </ligand>
</feature>
<evidence type="ECO:0000313" key="10">
    <source>
        <dbReference type="Proteomes" id="UP001162891"/>
    </source>
</evidence>
<dbReference type="PANTHER" id="PTHR42752">
    <property type="entry name" value="IMIDAZOLONEPROPIONASE"/>
    <property type="match status" value="1"/>
</dbReference>
<evidence type="ECO:0000256" key="2">
    <source>
        <dbReference type="ARBA" id="ARBA00022723"/>
    </source>
</evidence>
<comment type="similarity">
    <text evidence="7">Belongs to the metallo-dependent hydrolases superfamily. HutI family.</text>
</comment>
<feature type="domain" description="Amidohydrolase-related" evidence="8">
    <location>
        <begin position="72"/>
        <end position="411"/>
    </location>
</feature>
<keyword evidence="4 7" id="KW-0369">Histidine metabolism</keyword>
<comment type="function">
    <text evidence="7">Catalyzes the hydrolytic cleavage of the carbon-nitrogen bond in imidazolone-5-propanoate to yield N-formimidoyl-L-glutamate. It is the third step in the universal histidine degradation pathway.</text>
</comment>
<sequence>MPAPTSLRPNVTLVVRNAVVATCDRGPSDVGLLYGAAVAVADRHVAWIGRDRDVEDAVDLDGARVLDARGGLVTPGLVDSHTHLVFAGERAGEFALRVTGRSYLEVALSGGGIAVTTRATNAAPDETLFEDAAARARRLLQQGVTTIEVKSGYGLTVEAELRLLRIIQRLGQALFGQVTIVPTLLLHAVPPQWGGDRAGFVSRICEELVPAVAKEKLAAFCDVFIEEGAFRLDEARRILDAARARGLVPRVHADQLTSGGGAQLAADLGAASADHLEEVDDAGVAALAGAGVVAGLLPLSTLFLGSERWAPARRLLDAGVPVSLATNLNPGSAMSENVGLALSLACLKLRLSPAEALVAFTAGGARALRRPDLGRLAPGAEADLVLWGCGSAEHLAWHMAVNHALTVVKRGRVVHEGTPTSAVDCR</sequence>
<feature type="binding site" evidence="7">
    <location>
        <position position="255"/>
    </location>
    <ligand>
        <name>4-imidazolone-5-propanoate</name>
        <dbReference type="ChEBI" id="CHEBI:77893"/>
    </ligand>
</feature>
<dbReference type="PANTHER" id="PTHR42752:SF1">
    <property type="entry name" value="IMIDAZOLONEPROPIONASE-RELATED"/>
    <property type="match status" value="1"/>
</dbReference>
<organism evidence="9 10">
    <name type="scientific">Anaeromyxobacter oryzae</name>
    <dbReference type="NCBI Taxonomy" id="2918170"/>
    <lineage>
        <taxon>Bacteria</taxon>
        <taxon>Pseudomonadati</taxon>
        <taxon>Myxococcota</taxon>
        <taxon>Myxococcia</taxon>
        <taxon>Myxococcales</taxon>
        <taxon>Cystobacterineae</taxon>
        <taxon>Anaeromyxobacteraceae</taxon>
        <taxon>Anaeromyxobacter</taxon>
    </lineage>
</organism>
<dbReference type="Pfam" id="PF01979">
    <property type="entry name" value="Amidohydro_1"/>
    <property type="match status" value="1"/>
</dbReference>
<dbReference type="NCBIfam" id="TIGR01224">
    <property type="entry name" value="hutI"/>
    <property type="match status" value="1"/>
</dbReference>
<evidence type="ECO:0000256" key="3">
    <source>
        <dbReference type="ARBA" id="ARBA00022801"/>
    </source>
</evidence>
<evidence type="ECO:0000256" key="6">
    <source>
        <dbReference type="ARBA" id="ARBA00023004"/>
    </source>
</evidence>
<proteinExistence type="inferred from homology"/>
<keyword evidence="7" id="KW-0963">Cytoplasm</keyword>
<comment type="cofactor">
    <cofactor evidence="7">
        <name>Zn(2+)</name>
        <dbReference type="ChEBI" id="CHEBI:29105"/>
    </cofactor>
    <cofactor evidence="7">
        <name>Fe(3+)</name>
        <dbReference type="ChEBI" id="CHEBI:29034"/>
    </cofactor>
    <text evidence="7">Binds 1 zinc or iron ion per subunit.</text>
</comment>
<feature type="binding site" evidence="7">
    <location>
        <position position="153"/>
    </location>
    <ligand>
        <name>N-formimidoyl-L-glutamate</name>
        <dbReference type="ChEBI" id="CHEBI:58928"/>
    </ligand>
</feature>
<dbReference type="InterPro" id="IPR005920">
    <property type="entry name" value="HutI"/>
</dbReference>
<dbReference type="InterPro" id="IPR032466">
    <property type="entry name" value="Metal_Hydrolase"/>
</dbReference>
<dbReference type="EMBL" id="AP025591">
    <property type="protein sequence ID" value="BDG06360.1"/>
    <property type="molecule type" value="Genomic_DNA"/>
</dbReference>
<dbReference type="SUPFAM" id="SSF51338">
    <property type="entry name" value="Composite domain of metallo-dependent hydrolases"/>
    <property type="match status" value="1"/>
</dbReference>
<comment type="subcellular location">
    <subcellularLocation>
        <location evidence="7">Cytoplasm</location>
    </subcellularLocation>
</comment>
<evidence type="ECO:0000313" key="9">
    <source>
        <dbReference type="EMBL" id="BDG06360.1"/>
    </source>
</evidence>
<accession>A0ABM7X3H9</accession>
<dbReference type="SUPFAM" id="SSF51556">
    <property type="entry name" value="Metallo-dependent hydrolases"/>
    <property type="match status" value="1"/>
</dbReference>
<feature type="binding site" evidence="7">
    <location>
        <position position="327"/>
    </location>
    <ligand>
        <name>Zn(2+)</name>
        <dbReference type="ChEBI" id="CHEBI:29105"/>
    </ligand>
</feature>